<dbReference type="Gene3D" id="1.10.8.730">
    <property type="match status" value="1"/>
</dbReference>
<dbReference type="PANTHER" id="PTHR38467:SF1">
    <property type="entry name" value="CONJUGATIVE TRANSFER: ASSEMBLY"/>
    <property type="match status" value="1"/>
</dbReference>
<dbReference type="InterPro" id="IPR027417">
    <property type="entry name" value="P-loop_NTPase"/>
</dbReference>
<protein>
    <submittedName>
        <fullName evidence="2">Type IV secretion system protein TraC</fullName>
    </submittedName>
</protein>
<dbReference type="Gene3D" id="3.40.50.300">
    <property type="entry name" value="P-loop containing nucleotide triphosphate hydrolases"/>
    <property type="match status" value="1"/>
</dbReference>
<evidence type="ECO:0000259" key="1">
    <source>
        <dbReference type="Pfam" id="PF19044"/>
    </source>
</evidence>
<dbReference type="PANTHER" id="PTHR38467">
    <property type="match status" value="1"/>
</dbReference>
<keyword evidence="3" id="KW-1185">Reference proteome</keyword>
<dbReference type="NCBIfam" id="TIGR02746">
    <property type="entry name" value="TraC-F-type"/>
    <property type="match status" value="1"/>
</dbReference>
<sequence length="815" mass="92281">MNLVSIKKKINKKLIPEELRAAGVIPVLAYSEEEYAFLMDDRSIGFGFLCQPLNSSTEKIQERAVGMLNQEFPAKSTMQFILFRSPDITQDLYRMIELRDGYQHDLLSSVIRERVEFLKHHTGEKIIGKNERGYYDSGQIQDTKLIVTVKVPTKDTKPSDSEMQALQDLRGKVESSLQTVGLRPVPMTAVSYIRVMGTMLNWGDDASWRTNSSSWDTDRPICEQVFDYGTDIALTKDSLQLGDQYVKLLSAKKLPDVFYFGDAITYIGDISGGNSNIKENYMIVTNIFFPDPENMKSTLDRKRQFAVNQAYGPMLKFVPVLADKKEGFDVLYDSMKEGQKPIKISYSMVIFAPTKERADAAAMSARNIWRETRFDLMEDKFVLLPMLINNLPLCTDRESIQDLFRHKTMTTEQAAVLLPIFSEWKGTGTYHASLISRNGQLMSLSLHDSNTNKNLVIAAESGSGKSFLTNELIFSYLSEGAQVWVIDAGKSYQKLSELLMGDFVHFEEGTGVCLNPFELIQNYEDEEDAIVSLVSAMASAKGNLSEWQVSALKQVMTDVWEEKGRDTKVDDVASRCLEDHQDQRLKDVGMQLYPFTSKGSYGKYFAHDNNVSFQNQFTVLELDELQGRKHLRQVVLLQLIYQIQQEVFLGERNRKKVVIVDEAWDLLKEGEVSVFMEHAYRKFRKYGGSVVIATQSINDLYENTVGRAIAENSASMYLLGQTEETVESVKRSGRLTLSEGGFNVLKTVHTVQGIYSEIFIKSKTGMGVGRLIVGDFQKLLYSTDPRDVDAIDQYVKRGLSIPDAIRAVMQDRART</sequence>
<organism evidence="2 3">
    <name type="scientific">Marinobacterium aestuariivivens</name>
    <dbReference type="NCBI Taxonomy" id="1698799"/>
    <lineage>
        <taxon>Bacteria</taxon>
        <taxon>Pseudomonadati</taxon>
        <taxon>Pseudomonadota</taxon>
        <taxon>Gammaproteobacteria</taxon>
        <taxon>Oceanospirillales</taxon>
        <taxon>Oceanospirillaceae</taxon>
        <taxon>Marinobacterium</taxon>
    </lineage>
</organism>
<dbReference type="SUPFAM" id="SSF52540">
    <property type="entry name" value="P-loop containing nucleoside triphosphate hydrolases"/>
    <property type="match status" value="1"/>
</dbReference>
<dbReference type="InterPro" id="IPR014117">
    <property type="entry name" value="TraC-F-type"/>
</dbReference>
<name>A0ABW2A9M1_9GAMM</name>
<dbReference type="InterPro" id="IPR053155">
    <property type="entry name" value="F-pilin_assembly_TraC"/>
</dbReference>
<dbReference type="InterPro" id="IPR025955">
    <property type="entry name" value="TraC/Conjuga_ATPase"/>
</dbReference>
<dbReference type="Pfam" id="PF11130">
    <property type="entry name" value="TraC_F_IV"/>
    <property type="match status" value="1"/>
</dbReference>
<comment type="caution">
    <text evidence="2">The sequence shown here is derived from an EMBL/GenBank/DDBJ whole genome shotgun (WGS) entry which is preliminary data.</text>
</comment>
<dbReference type="InterPro" id="IPR043964">
    <property type="entry name" value="P-loop_TraG"/>
</dbReference>
<dbReference type="Pfam" id="PF19044">
    <property type="entry name" value="P-loop_TraG"/>
    <property type="match status" value="1"/>
</dbReference>
<evidence type="ECO:0000313" key="2">
    <source>
        <dbReference type="EMBL" id="MFC6674130.1"/>
    </source>
</evidence>
<dbReference type="CDD" id="cd01127">
    <property type="entry name" value="TrwB_TraG_TraD_VirD4"/>
    <property type="match status" value="1"/>
</dbReference>
<evidence type="ECO:0000313" key="3">
    <source>
        <dbReference type="Proteomes" id="UP001596422"/>
    </source>
</evidence>
<dbReference type="EMBL" id="JBHSWE010000002">
    <property type="protein sequence ID" value="MFC6674130.1"/>
    <property type="molecule type" value="Genomic_DNA"/>
</dbReference>
<reference evidence="3" key="1">
    <citation type="journal article" date="2019" name="Int. J. Syst. Evol. Microbiol.">
        <title>The Global Catalogue of Microorganisms (GCM) 10K type strain sequencing project: providing services to taxonomists for standard genome sequencing and annotation.</title>
        <authorList>
            <consortium name="The Broad Institute Genomics Platform"/>
            <consortium name="The Broad Institute Genome Sequencing Center for Infectious Disease"/>
            <person name="Wu L."/>
            <person name="Ma J."/>
        </authorList>
    </citation>
    <scope>NUCLEOTIDE SEQUENCE [LARGE SCALE GENOMIC DNA]</scope>
    <source>
        <strain evidence="3">NBRC 111756</strain>
    </source>
</reference>
<gene>
    <name evidence="2" type="primary">traC</name>
    <name evidence="2" type="ORF">ACFQDL_31525</name>
</gene>
<accession>A0ABW2A9M1</accession>
<dbReference type="RefSeq" id="WP_379913807.1">
    <property type="nucleotide sequence ID" value="NZ_JBHSWE010000002.1"/>
</dbReference>
<feature type="domain" description="TraG P-loop" evidence="1">
    <location>
        <begin position="450"/>
        <end position="811"/>
    </location>
</feature>
<proteinExistence type="predicted"/>
<dbReference type="Proteomes" id="UP001596422">
    <property type="component" value="Unassembled WGS sequence"/>
</dbReference>